<name>A0A147BBJ3_IXORI</name>
<accession>A0A147BBJ3</accession>
<evidence type="ECO:0000313" key="1">
    <source>
        <dbReference type="EMBL" id="JAR88137.1"/>
    </source>
</evidence>
<dbReference type="AlphaFoldDB" id="A0A147BBJ3"/>
<organism evidence="1">
    <name type="scientific">Ixodes ricinus</name>
    <name type="common">Common tick</name>
    <name type="synonym">Acarus ricinus</name>
    <dbReference type="NCBI Taxonomy" id="34613"/>
    <lineage>
        <taxon>Eukaryota</taxon>
        <taxon>Metazoa</taxon>
        <taxon>Ecdysozoa</taxon>
        <taxon>Arthropoda</taxon>
        <taxon>Chelicerata</taxon>
        <taxon>Arachnida</taxon>
        <taxon>Acari</taxon>
        <taxon>Parasitiformes</taxon>
        <taxon>Ixodida</taxon>
        <taxon>Ixodoidea</taxon>
        <taxon>Ixodidae</taxon>
        <taxon>Ixodinae</taxon>
        <taxon>Ixodes</taxon>
    </lineage>
</organism>
<proteinExistence type="predicted"/>
<protein>
    <submittedName>
        <fullName evidence="1">Putative secreted protein</fullName>
    </submittedName>
</protein>
<reference evidence="1" key="1">
    <citation type="journal article" date="2018" name="PLoS Negl. Trop. Dis.">
        <title>Sialome diversity of ticks revealed by RNAseq of single tick salivary glands.</title>
        <authorList>
            <person name="Perner J."/>
            <person name="Kropackova S."/>
            <person name="Kopacek P."/>
            <person name="Ribeiro J.M."/>
        </authorList>
    </citation>
    <scope>NUCLEOTIDE SEQUENCE</scope>
    <source>
        <strain evidence="1">Siblings of single egg batch collected in Ceske Budejovice</strain>
        <tissue evidence="1">Salivary glands</tissue>
    </source>
</reference>
<sequence length="66" mass="7837">MQRVPGCLWPFPDRHRSLWWVLLCRLAFTAVLYRPLHLAFKPRPPDVAPCTLLRCHHAPVAYVYKR</sequence>
<dbReference type="EMBL" id="GEGO01007267">
    <property type="protein sequence ID" value="JAR88137.1"/>
    <property type="molecule type" value="Transcribed_RNA"/>
</dbReference>